<protein>
    <submittedName>
        <fullName evidence="4">Uu.00g128380.m01.CDS01</fullName>
    </submittedName>
</protein>
<proteinExistence type="inferred from homology"/>
<dbReference type="AlphaFoldDB" id="A0AAI8YHZ1"/>
<feature type="compositionally biased region" description="Low complexity" evidence="3">
    <location>
        <begin position="72"/>
        <end position="90"/>
    </location>
</feature>
<name>A0AAI8YHZ1_9PEZI</name>
<evidence type="ECO:0000313" key="5">
    <source>
        <dbReference type="Proteomes" id="UP001295740"/>
    </source>
</evidence>
<dbReference type="Proteomes" id="UP001295740">
    <property type="component" value="Unassembled WGS sequence"/>
</dbReference>
<dbReference type="InterPro" id="IPR019398">
    <property type="entry name" value="Pre-rRNA_process_TSR2"/>
</dbReference>
<feature type="region of interest" description="Disordered" evidence="3">
    <location>
        <begin position="167"/>
        <end position="230"/>
    </location>
</feature>
<evidence type="ECO:0000256" key="3">
    <source>
        <dbReference type="SAM" id="MobiDB-lite"/>
    </source>
</evidence>
<dbReference type="Pfam" id="PF10273">
    <property type="entry name" value="WGG"/>
    <property type="match status" value="1"/>
</dbReference>
<evidence type="ECO:0000256" key="1">
    <source>
        <dbReference type="ARBA" id="ARBA00006524"/>
    </source>
</evidence>
<accession>A0AAI8YHZ1</accession>
<keyword evidence="5" id="KW-1185">Reference proteome</keyword>
<keyword evidence="2" id="KW-0698">rRNA processing</keyword>
<dbReference type="EMBL" id="CAUWAG010000007">
    <property type="protein sequence ID" value="CAJ2505444.1"/>
    <property type="molecule type" value="Genomic_DNA"/>
</dbReference>
<evidence type="ECO:0000313" key="4">
    <source>
        <dbReference type="EMBL" id="CAJ2505444.1"/>
    </source>
</evidence>
<feature type="region of interest" description="Disordered" evidence="3">
    <location>
        <begin position="72"/>
        <end position="102"/>
    </location>
</feature>
<gene>
    <name evidence="4" type="ORF">KHLLAP_LOCUS5912</name>
</gene>
<comment type="caution">
    <text evidence="4">The sequence shown here is derived from an EMBL/GenBank/DDBJ whole genome shotgun (WGS) entry which is preliminary data.</text>
</comment>
<dbReference type="PANTHER" id="PTHR21250">
    <property type="entry name" value="PRE-RRNA-PROCESSING PROTEIN TSR2 HOMOLOG"/>
    <property type="match status" value="1"/>
</dbReference>
<comment type="similarity">
    <text evidence="1">Belongs to the TSR2 family.</text>
</comment>
<dbReference type="GO" id="GO:0006364">
    <property type="term" value="P:rRNA processing"/>
    <property type="evidence" value="ECO:0007669"/>
    <property type="project" value="UniProtKB-KW"/>
</dbReference>
<evidence type="ECO:0000256" key="2">
    <source>
        <dbReference type="ARBA" id="ARBA00022552"/>
    </source>
</evidence>
<feature type="compositionally biased region" description="Acidic residues" evidence="3">
    <location>
        <begin position="173"/>
        <end position="199"/>
    </location>
</feature>
<sequence>MASQAGPSPEARQAQFEQAVAISLHLWLSLTVAVQNHWGGPSSADKRDWFAGAIVDMFPSLVDVAKAQAQSTAAKAQSSTTPAPTTKSQSNTTPRKIPDDPPQEDVEAVLLQVMLDEFETNVDDESEVDVAARIVHARARCAAGDFSFVEDLRRRWLDTKGKKVVVEAKEQNQEAEWDDVDSDDDDDDDEEEGDSDVEMGEAPALVPVVKEKPPPEVDEDGFTKVTKKKR</sequence>
<reference evidence="4" key="1">
    <citation type="submission" date="2023-10" db="EMBL/GenBank/DDBJ databases">
        <authorList>
            <person name="Hackl T."/>
        </authorList>
    </citation>
    <scope>NUCLEOTIDE SEQUENCE</scope>
</reference>
<organism evidence="4 5">
    <name type="scientific">Anthostomella pinea</name>
    <dbReference type="NCBI Taxonomy" id="933095"/>
    <lineage>
        <taxon>Eukaryota</taxon>
        <taxon>Fungi</taxon>
        <taxon>Dikarya</taxon>
        <taxon>Ascomycota</taxon>
        <taxon>Pezizomycotina</taxon>
        <taxon>Sordariomycetes</taxon>
        <taxon>Xylariomycetidae</taxon>
        <taxon>Xylariales</taxon>
        <taxon>Xylariaceae</taxon>
        <taxon>Anthostomella</taxon>
    </lineage>
</organism>